<dbReference type="HOGENOM" id="CLU_109060_0_0_1"/>
<feature type="compositionally biased region" description="Polar residues" evidence="1">
    <location>
        <begin position="101"/>
        <end position="115"/>
    </location>
</feature>
<feature type="compositionally biased region" description="Polar residues" evidence="1">
    <location>
        <begin position="78"/>
        <end position="91"/>
    </location>
</feature>
<dbReference type="RefSeq" id="XP_007677091.1">
    <property type="nucleotide sequence ID" value="XM_007678901.1"/>
</dbReference>
<name>M2N9Z3_BAUPA</name>
<dbReference type="OrthoDB" id="4509729at2759"/>
<dbReference type="KEGG" id="bcom:BAUCODRAFT_498685"/>
<gene>
    <name evidence="2" type="ORF">BAUCODRAFT_498685</name>
</gene>
<proteinExistence type="predicted"/>
<evidence type="ECO:0000256" key="1">
    <source>
        <dbReference type="SAM" id="MobiDB-lite"/>
    </source>
</evidence>
<keyword evidence="3" id="KW-1185">Reference proteome</keyword>
<organism evidence="2 3">
    <name type="scientific">Baudoinia panamericana (strain UAMH 10762)</name>
    <name type="common">Angels' share fungus</name>
    <name type="synonym">Baudoinia compniacensis (strain UAMH 10762)</name>
    <dbReference type="NCBI Taxonomy" id="717646"/>
    <lineage>
        <taxon>Eukaryota</taxon>
        <taxon>Fungi</taxon>
        <taxon>Dikarya</taxon>
        <taxon>Ascomycota</taxon>
        <taxon>Pezizomycotina</taxon>
        <taxon>Dothideomycetes</taxon>
        <taxon>Dothideomycetidae</taxon>
        <taxon>Mycosphaerellales</taxon>
        <taxon>Teratosphaeriaceae</taxon>
        <taxon>Baudoinia</taxon>
    </lineage>
</organism>
<dbReference type="eggNOG" id="ENOG502T0XX">
    <property type="taxonomic scope" value="Eukaryota"/>
</dbReference>
<dbReference type="OMA" id="WIQERLM"/>
<sequence length="211" mass="23028">MAAAAAPDSLRPLCAPNAAPRCQDKAVFLQRYMALHSQQSKIRRRLSNSSSPPASPKSLATSSPTMSASDVSSTDSSPTLGGRQSFSQMSPPTFALPKPATTPTMRKSNSRSPSMSPIPEDGTLDVPEAYHAVSFSPDEDRLFGVNHDIKSTLTDLLNCEAVRNDSRMRMWVQTRLMDAELELKRQRRRRVSTPAIVLSPSDGGDERRVSV</sequence>
<protein>
    <submittedName>
        <fullName evidence="2">Uncharacterized protein</fullName>
    </submittedName>
</protein>
<dbReference type="AlphaFoldDB" id="M2N9Z3"/>
<evidence type="ECO:0000313" key="2">
    <source>
        <dbReference type="EMBL" id="EMC95670.1"/>
    </source>
</evidence>
<dbReference type="EMBL" id="KB445556">
    <property type="protein sequence ID" value="EMC95670.1"/>
    <property type="molecule type" value="Genomic_DNA"/>
</dbReference>
<feature type="compositionally biased region" description="Low complexity" evidence="1">
    <location>
        <begin position="47"/>
        <end position="77"/>
    </location>
</feature>
<dbReference type="GeneID" id="19114918"/>
<feature type="region of interest" description="Disordered" evidence="1">
    <location>
        <begin position="38"/>
        <end position="124"/>
    </location>
</feature>
<dbReference type="STRING" id="717646.M2N9Z3"/>
<evidence type="ECO:0000313" key="3">
    <source>
        <dbReference type="Proteomes" id="UP000011761"/>
    </source>
</evidence>
<accession>M2N9Z3</accession>
<reference evidence="2 3" key="1">
    <citation type="journal article" date="2012" name="PLoS Pathog.">
        <title>Diverse lifestyles and strategies of plant pathogenesis encoded in the genomes of eighteen Dothideomycetes fungi.</title>
        <authorList>
            <person name="Ohm R.A."/>
            <person name="Feau N."/>
            <person name="Henrissat B."/>
            <person name="Schoch C.L."/>
            <person name="Horwitz B.A."/>
            <person name="Barry K.W."/>
            <person name="Condon B.J."/>
            <person name="Copeland A.C."/>
            <person name="Dhillon B."/>
            <person name="Glaser F."/>
            <person name="Hesse C.N."/>
            <person name="Kosti I."/>
            <person name="LaButti K."/>
            <person name="Lindquist E.A."/>
            <person name="Lucas S."/>
            <person name="Salamov A.A."/>
            <person name="Bradshaw R.E."/>
            <person name="Ciuffetti L."/>
            <person name="Hamelin R.C."/>
            <person name="Kema G.H.J."/>
            <person name="Lawrence C."/>
            <person name="Scott J.A."/>
            <person name="Spatafora J.W."/>
            <person name="Turgeon B.G."/>
            <person name="de Wit P.J.G.M."/>
            <person name="Zhong S."/>
            <person name="Goodwin S.B."/>
            <person name="Grigoriev I.V."/>
        </authorList>
    </citation>
    <scope>NUCLEOTIDE SEQUENCE [LARGE SCALE GENOMIC DNA]</scope>
    <source>
        <strain evidence="2 3">UAMH 10762</strain>
    </source>
</reference>
<dbReference type="Proteomes" id="UP000011761">
    <property type="component" value="Unassembled WGS sequence"/>
</dbReference>